<proteinExistence type="predicted"/>
<reference evidence="2 3" key="1">
    <citation type="submission" date="2018-08" db="EMBL/GenBank/DDBJ databases">
        <title>Genome of Clostridium chromiireducens C1, DSM12136.</title>
        <authorList>
            <person name="Xing M."/>
            <person name="Wei Y."/>
            <person name="Ang E.L."/>
            <person name="Zhao H."/>
            <person name="Zhang Y."/>
        </authorList>
    </citation>
    <scope>NUCLEOTIDE SEQUENCE [LARGE SCALE GENOMIC DNA]</scope>
    <source>
        <strain evidence="2 3">C1</strain>
    </source>
</reference>
<comment type="caution">
    <text evidence="2">The sequence shown here is derived from an EMBL/GenBank/DDBJ whole genome shotgun (WGS) entry which is preliminary data.</text>
</comment>
<dbReference type="Proteomes" id="UP000265930">
    <property type="component" value="Unassembled WGS sequence"/>
</dbReference>
<sequence length="218" mass="26269">MNTSTIRYSLIKQIVNDIYVKLNITRFPINITEIISSFDNIRIVSYHQLMLKKNLTKEETFEFLSSEEGCTDYYKQKNKYIIYYNDIDYKSEERVRWTLTHELGHILCGHYCQKTKIFCEDLTEADYKFKEAEANYFTGLLLSNPVILNKLNIKSSYDIEVYCALSSEAARYRYDNYKKWCKNKFITSSDRYIVRNFETYLKEQAQEYKEFIRFMNSF</sequence>
<dbReference type="Gene3D" id="1.10.10.2910">
    <property type="match status" value="1"/>
</dbReference>
<dbReference type="InterPro" id="IPR010359">
    <property type="entry name" value="IrrE_HExxH"/>
</dbReference>
<organism evidence="2 3">
    <name type="scientific">Clostridium chromiireducens</name>
    <dbReference type="NCBI Taxonomy" id="225345"/>
    <lineage>
        <taxon>Bacteria</taxon>
        <taxon>Bacillati</taxon>
        <taxon>Bacillota</taxon>
        <taxon>Clostridia</taxon>
        <taxon>Eubacteriales</taxon>
        <taxon>Clostridiaceae</taxon>
        <taxon>Clostridium</taxon>
    </lineage>
</organism>
<dbReference type="EMBL" id="QXDJ01000004">
    <property type="protein sequence ID" value="RII33749.1"/>
    <property type="molecule type" value="Genomic_DNA"/>
</dbReference>
<feature type="domain" description="IrrE N-terminal-like" evidence="1">
    <location>
        <begin position="72"/>
        <end position="173"/>
    </location>
</feature>
<evidence type="ECO:0000313" key="2">
    <source>
        <dbReference type="EMBL" id="RII33749.1"/>
    </source>
</evidence>
<protein>
    <submittedName>
        <fullName evidence="2">ImmA/IrrE family metallo-endopeptidase</fullName>
    </submittedName>
</protein>
<dbReference type="AlphaFoldDB" id="A0A399IN86"/>
<dbReference type="Pfam" id="PF06114">
    <property type="entry name" value="Peptidase_M78"/>
    <property type="match status" value="1"/>
</dbReference>
<evidence type="ECO:0000259" key="1">
    <source>
        <dbReference type="Pfam" id="PF06114"/>
    </source>
</evidence>
<gene>
    <name evidence="2" type="ORF">D2A34_18715</name>
</gene>
<evidence type="ECO:0000313" key="3">
    <source>
        <dbReference type="Proteomes" id="UP000265930"/>
    </source>
</evidence>
<name>A0A399IN86_9CLOT</name>
<accession>A0A399IN86</accession>